<evidence type="ECO:0000256" key="1">
    <source>
        <dbReference type="SAM" id="MobiDB-lite"/>
    </source>
</evidence>
<protein>
    <submittedName>
        <fullName evidence="2">Uncharacterized protein</fullName>
    </submittedName>
</protein>
<feature type="region of interest" description="Disordered" evidence="1">
    <location>
        <begin position="25"/>
        <end position="46"/>
    </location>
</feature>
<name>A0A8K0TP98_9PEZI</name>
<dbReference type="EMBL" id="JAGPXD010000002">
    <property type="protein sequence ID" value="KAH7367029.1"/>
    <property type="molecule type" value="Genomic_DNA"/>
</dbReference>
<comment type="caution">
    <text evidence="2">The sequence shown here is derived from an EMBL/GenBank/DDBJ whole genome shotgun (WGS) entry which is preliminary data.</text>
</comment>
<feature type="compositionally biased region" description="Polar residues" evidence="1">
    <location>
        <begin position="123"/>
        <end position="132"/>
    </location>
</feature>
<evidence type="ECO:0000313" key="2">
    <source>
        <dbReference type="EMBL" id="KAH7367029.1"/>
    </source>
</evidence>
<sequence>MPSHLGRALRWRNAARTGEMEARFGARARTKTKPDQTKTKQMLPSPARTRWVSTFRAVMERENPRKKHRLECRDPMGCHPRRKLRAGVGCVIPACQGRRPGVHLRSAGWGQRGSNRRFGPCGATSSSKQNWGSDMGPHRPFDPSIRTLERCVCVCV</sequence>
<dbReference type="AlphaFoldDB" id="A0A8K0TP98"/>
<evidence type="ECO:0000313" key="3">
    <source>
        <dbReference type="Proteomes" id="UP000813385"/>
    </source>
</evidence>
<proteinExistence type="predicted"/>
<organism evidence="2 3">
    <name type="scientific">Plectosphaerella cucumerina</name>
    <dbReference type="NCBI Taxonomy" id="40658"/>
    <lineage>
        <taxon>Eukaryota</taxon>
        <taxon>Fungi</taxon>
        <taxon>Dikarya</taxon>
        <taxon>Ascomycota</taxon>
        <taxon>Pezizomycotina</taxon>
        <taxon>Sordariomycetes</taxon>
        <taxon>Hypocreomycetidae</taxon>
        <taxon>Glomerellales</taxon>
        <taxon>Plectosphaerellaceae</taxon>
        <taxon>Plectosphaerella</taxon>
    </lineage>
</organism>
<gene>
    <name evidence="2" type="ORF">B0T11DRAFT_49834</name>
</gene>
<feature type="region of interest" description="Disordered" evidence="1">
    <location>
        <begin position="108"/>
        <end position="138"/>
    </location>
</feature>
<keyword evidence="3" id="KW-1185">Reference proteome</keyword>
<dbReference type="Proteomes" id="UP000813385">
    <property type="component" value="Unassembled WGS sequence"/>
</dbReference>
<reference evidence="2" key="1">
    <citation type="journal article" date="2021" name="Nat. Commun.">
        <title>Genetic determinants of endophytism in the Arabidopsis root mycobiome.</title>
        <authorList>
            <person name="Mesny F."/>
            <person name="Miyauchi S."/>
            <person name="Thiergart T."/>
            <person name="Pickel B."/>
            <person name="Atanasova L."/>
            <person name="Karlsson M."/>
            <person name="Huettel B."/>
            <person name="Barry K.W."/>
            <person name="Haridas S."/>
            <person name="Chen C."/>
            <person name="Bauer D."/>
            <person name="Andreopoulos W."/>
            <person name="Pangilinan J."/>
            <person name="LaButti K."/>
            <person name="Riley R."/>
            <person name="Lipzen A."/>
            <person name="Clum A."/>
            <person name="Drula E."/>
            <person name="Henrissat B."/>
            <person name="Kohler A."/>
            <person name="Grigoriev I.V."/>
            <person name="Martin F.M."/>
            <person name="Hacquard S."/>
        </authorList>
    </citation>
    <scope>NUCLEOTIDE SEQUENCE</scope>
    <source>
        <strain evidence="2">MPI-CAGE-AT-0016</strain>
    </source>
</reference>
<accession>A0A8K0TP98</accession>